<keyword evidence="1" id="KW-0472">Membrane</keyword>
<keyword evidence="3" id="KW-1185">Reference proteome</keyword>
<dbReference type="EMBL" id="FNZQ01000008">
    <property type="protein sequence ID" value="SEL72306.1"/>
    <property type="molecule type" value="Genomic_DNA"/>
</dbReference>
<dbReference type="AlphaFoldDB" id="A0A1H7SJL5"/>
<gene>
    <name evidence="2" type="ORF">SAMN04488526_3371</name>
</gene>
<evidence type="ECO:0000256" key="1">
    <source>
        <dbReference type="SAM" id="Phobius"/>
    </source>
</evidence>
<name>A0A1H7SJL5_9RHOB</name>
<protein>
    <submittedName>
        <fullName evidence="2">Uncharacterized protein</fullName>
    </submittedName>
</protein>
<dbReference type="RefSeq" id="WP_092764967.1">
    <property type="nucleotide sequence ID" value="NZ_FNZQ01000008.1"/>
</dbReference>
<accession>A0A1H7SJL5</accession>
<keyword evidence="1" id="KW-0812">Transmembrane</keyword>
<organism evidence="2 3">
    <name type="scientific">Jannaschia helgolandensis</name>
    <dbReference type="NCBI Taxonomy" id="188906"/>
    <lineage>
        <taxon>Bacteria</taxon>
        <taxon>Pseudomonadati</taxon>
        <taxon>Pseudomonadota</taxon>
        <taxon>Alphaproteobacteria</taxon>
        <taxon>Rhodobacterales</taxon>
        <taxon>Roseobacteraceae</taxon>
        <taxon>Jannaschia</taxon>
    </lineage>
</organism>
<sequence length="165" mass="17631">MQKITDFLRCETGAVAVDGVVLIAGATGLAMAAMAAYSDQLSLVSFNVGAGVQQRETRPSYAYVPHDGLAYSAYTQMILALPTDDLGVLSAWANSVRATRDQMTDPAAIAFFDDFDNAITISHARRYISRDTGTEFSQDEFDRVADAIGIGAGYYAGGGVNYYAD</sequence>
<evidence type="ECO:0000313" key="2">
    <source>
        <dbReference type="EMBL" id="SEL72306.1"/>
    </source>
</evidence>
<evidence type="ECO:0000313" key="3">
    <source>
        <dbReference type="Proteomes" id="UP000199283"/>
    </source>
</evidence>
<dbReference type="OrthoDB" id="7659373at2"/>
<dbReference type="Proteomes" id="UP000199283">
    <property type="component" value="Unassembled WGS sequence"/>
</dbReference>
<reference evidence="2 3" key="1">
    <citation type="submission" date="2016-10" db="EMBL/GenBank/DDBJ databases">
        <authorList>
            <person name="de Groot N.N."/>
        </authorList>
    </citation>
    <scope>NUCLEOTIDE SEQUENCE [LARGE SCALE GENOMIC DNA]</scope>
    <source>
        <strain evidence="2 3">DSM 14858</strain>
    </source>
</reference>
<proteinExistence type="predicted"/>
<feature type="transmembrane region" description="Helical" evidence="1">
    <location>
        <begin position="12"/>
        <end position="37"/>
    </location>
</feature>
<keyword evidence="1" id="KW-1133">Transmembrane helix</keyword>